<protein>
    <submittedName>
        <fullName evidence="3">Retinal rod rhodopsin-sensitive cGMP 3',5'-cyclic phosphodiesterase subunit delta-like</fullName>
    </submittedName>
</protein>
<dbReference type="Gene3D" id="2.70.50.40">
    <property type="entry name" value="GMP phosphodiesterase, delta subunit"/>
    <property type="match status" value="1"/>
</dbReference>
<comment type="caution">
    <text evidence="3">The sequence shown here is derived from an EMBL/GenBank/DDBJ whole genome shotgun (WGS) entry which is preliminary data.</text>
</comment>
<dbReference type="PANTHER" id="PTHR12976">
    <property type="entry name" value="RETINAL ROD RHODOPSIN-SENSITIVE CGMP 3',5'-CYCLIC PHOSPHODIESTERASE DELTA-SUBUNIT"/>
    <property type="match status" value="1"/>
</dbReference>
<dbReference type="Proteomes" id="UP000478052">
    <property type="component" value="Unassembled WGS sequence"/>
</dbReference>
<dbReference type="InterPro" id="IPR037036">
    <property type="entry name" value="PDED_dom_sf"/>
</dbReference>
<accession>A0A6G0ZC06</accession>
<dbReference type="EMBL" id="VUJU01000816">
    <property type="protein sequence ID" value="KAF0768196.1"/>
    <property type="molecule type" value="Genomic_DNA"/>
</dbReference>
<organism evidence="3 4">
    <name type="scientific">Aphis craccivora</name>
    <name type="common">Cowpea aphid</name>
    <dbReference type="NCBI Taxonomy" id="307492"/>
    <lineage>
        <taxon>Eukaryota</taxon>
        <taxon>Metazoa</taxon>
        <taxon>Ecdysozoa</taxon>
        <taxon>Arthropoda</taxon>
        <taxon>Hexapoda</taxon>
        <taxon>Insecta</taxon>
        <taxon>Pterygota</taxon>
        <taxon>Neoptera</taxon>
        <taxon>Paraneoptera</taxon>
        <taxon>Hemiptera</taxon>
        <taxon>Sternorrhyncha</taxon>
        <taxon>Aphidomorpha</taxon>
        <taxon>Aphidoidea</taxon>
        <taxon>Aphididae</taxon>
        <taxon>Aphidini</taxon>
        <taxon>Aphis</taxon>
        <taxon>Aphis</taxon>
    </lineage>
</organism>
<reference evidence="3 4" key="1">
    <citation type="submission" date="2019-08" db="EMBL/GenBank/DDBJ databases">
        <title>Whole genome of Aphis craccivora.</title>
        <authorList>
            <person name="Voronova N.V."/>
            <person name="Shulinski R.S."/>
            <person name="Bandarenka Y.V."/>
            <person name="Zhorov D.G."/>
            <person name="Warner D."/>
        </authorList>
    </citation>
    <scope>NUCLEOTIDE SEQUENCE [LARGE SCALE GENOMIC DNA]</scope>
    <source>
        <strain evidence="3">180601</strain>
        <tissue evidence="3">Whole Body</tissue>
    </source>
</reference>
<dbReference type="OrthoDB" id="10248777at2759"/>
<dbReference type="AlphaFoldDB" id="A0A6G0ZC06"/>
<evidence type="ECO:0000259" key="2">
    <source>
        <dbReference type="Pfam" id="PF05351"/>
    </source>
</evidence>
<comment type="similarity">
    <text evidence="1">Belongs to the PDE6D/unc-119 family.</text>
</comment>
<evidence type="ECO:0000256" key="1">
    <source>
        <dbReference type="ARBA" id="ARBA00008102"/>
    </source>
</evidence>
<sequence length="157" mass="18083">MNDLLCTMPRIPEELPYGFHINWINLVDNDTGEVLWHTNDNYAISGNKFNTITVKIPRKVLDCKALTRTISFTSTHRIDYLKMRHRELVSLQCVHEWVSEFGTVLPDLNETWETTFTHKEGISSSSANCLSGDLVMETSFYNGDKFIGSTKILLYFQ</sequence>
<evidence type="ECO:0000313" key="3">
    <source>
        <dbReference type="EMBL" id="KAF0768196.1"/>
    </source>
</evidence>
<feature type="domain" description="GMP phosphodiesterase delta subunit" evidence="2">
    <location>
        <begin position="16"/>
        <end position="154"/>
    </location>
</feature>
<dbReference type="Pfam" id="PF05351">
    <property type="entry name" value="GMP_PDE_delta"/>
    <property type="match status" value="1"/>
</dbReference>
<keyword evidence="4" id="KW-1185">Reference proteome</keyword>
<dbReference type="SUPFAM" id="SSF81296">
    <property type="entry name" value="E set domains"/>
    <property type="match status" value="1"/>
</dbReference>
<dbReference type="PANTHER" id="PTHR12976:SF0">
    <property type="entry name" value="RETINAL ROD RHODOPSIN-SENSITIVE CGMP 3',5'-CYCLIC PHOSPHODIESTERASE SUBUNIT DELTA"/>
    <property type="match status" value="1"/>
</dbReference>
<proteinExistence type="inferred from homology"/>
<dbReference type="GO" id="GO:0005737">
    <property type="term" value="C:cytoplasm"/>
    <property type="evidence" value="ECO:0007669"/>
    <property type="project" value="TreeGrafter"/>
</dbReference>
<name>A0A6G0ZC06_APHCR</name>
<dbReference type="InterPro" id="IPR014756">
    <property type="entry name" value="Ig_E-set"/>
</dbReference>
<gene>
    <name evidence="3" type="ORF">FWK35_00013376</name>
</gene>
<evidence type="ECO:0000313" key="4">
    <source>
        <dbReference type="Proteomes" id="UP000478052"/>
    </source>
</evidence>
<dbReference type="InterPro" id="IPR008015">
    <property type="entry name" value="PDED_dom"/>
</dbReference>